<dbReference type="Gene3D" id="3.30.70.20">
    <property type="match status" value="2"/>
</dbReference>
<organism evidence="9 10">
    <name type="scientific">Acetivibrio ethanolgignens</name>
    <dbReference type="NCBI Taxonomy" id="290052"/>
    <lineage>
        <taxon>Bacteria</taxon>
        <taxon>Bacillati</taxon>
        <taxon>Bacillota</taxon>
        <taxon>Clostridia</taxon>
        <taxon>Eubacteriales</taxon>
        <taxon>Oscillospiraceae</taxon>
        <taxon>Acetivibrio</taxon>
    </lineage>
</organism>
<evidence type="ECO:0000256" key="1">
    <source>
        <dbReference type="ARBA" id="ARBA00022448"/>
    </source>
</evidence>
<keyword evidence="10" id="KW-1185">Reference proteome</keyword>
<comment type="caution">
    <text evidence="9">The sequence shown here is derived from an EMBL/GenBank/DDBJ whole genome shotgun (WGS) entry which is preliminary data.</text>
</comment>
<keyword evidence="5" id="KW-0249">Electron transport</keyword>
<sequence>MYRIKIDRSRCIGCLTCVTACVVSHETESADARNRVVIDSETKPAPIFCRHCDRPECVYTCMTGAMRKNPETGYVEYDKEQCASCYMCIMSCPYGVLKYDSITHLEIMKCNMCIHRGENGEEKPMCVERCPMHAITLEEVKK</sequence>
<dbReference type="InterPro" id="IPR017896">
    <property type="entry name" value="4Fe4S_Fe-S-bd"/>
</dbReference>
<protein>
    <submittedName>
        <fullName evidence="9">Nitrate reductase</fullName>
    </submittedName>
</protein>
<evidence type="ECO:0000256" key="4">
    <source>
        <dbReference type="ARBA" id="ARBA00022737"/>
    </source>
</evidence>
<evidence type="ECO:0000259" key="8">
    <source>
        <dbReference type="PROSITE" id="PS51379"/>
    </source>
</evidence>
<dbReference type="GO" id="GO:0051539">
    <property type="term" value="F:4 iron, 4 sulfur cluster binding"/>
    <property type="evidence" value="ECO:0007669"/>
    <property type="project" value="UniProtKB-KW"/>
</dbReference>
<evidence type="ECO:0000256" key="5">
    <source>
        <dbReference type="ARBA" id="ARBA00022982"/>
    </source>
</evidence>
<dbReference type="Pfam" id="PF13247">
    <property type="entry name" value="Fer4_11"/>
    <property type="match status" value="1"/>
</dbReference>
<dbReference type="InterPro" id="IPR050954">
    <property type="entry name" value="ET_IronSulfur_Cluster-Binding"/>
</dbReference>
<keyword evidence="6" id="KW-0408">Iron</keyword>
<evidence type="ECO:0000313" key="10">
    <source>
        <dbReference type="Proteomes" id="UP000054874"/>
    </source>
</evidence>
<dbReference type="STRING" id="290052.ASU35_03165"/>
<dbReference type="AlphaFoldDB" id="A0A0V8QBV9"/>
<name>A0A0V8QBV9_9FIRM</name>
<dbReference type="GO" id="GO:0046872">
    <property type="term" value="F:metal ion binding"/>
    <property type="evidence" value="ECO:0007669"/>
    <property type="project" value="UniProtKB-KW"/>
</dbReference>
<dbReference type="PANTHER" id="PTHR43177:SF5">
    <property type="entry name" value="ANAEROBIC DIMETHYL SULFOXIDE REDUCTASE CHAIN B-RELATED"/>
    <property type="match status" value="1"/>
</dbReference>
<dbReference type="Proteomes" id="UP000054874">
    <property type="component" value="Unassembled WGS sequence"/>
</dbReference>
<dbReference type="PROSITE" id="PS51379">
    <property type="entry name" value="4FE4S_FER_2"/>
    <property type="match status" value="2"/>
</dbReference>
<keyword evidence="4" id="KW-0677">Repeat</keyword>
<dbReference type="PANTHER" id="PTHR43177">
    <property type="entry name" value="PROTEIN NRFC"/>
    <property type="match status" value="1"/>
</dbReference>
<accession>A0A0V8QBV9</accession>
<dbReference type="PROSITE" id="PS00198">
    <property type="entry name" value="4FE4S_FER_1"/>
    <property type="match status" value="1"/>
</dbReference>
<keyword evidence="2" id="KW-0004">4Fe-4S</keyword>
<reference evidence="9 10" key="1">
    <citation type="submission" date="2015-11" db="EMBL/GenBank/DDBJ databases">
        <title>Butyribacter intestini gen. nov., sp. nov., a butyric acid-producing bacterium of the family Lachnospiraceae isolated from the human faeces.</title>
        <authorList>
            <person name="Zou Y."/>
            <person name="Xue W."/>
            <person name="Luo G."/>
            <person name="Lv M."/>
        </authorList>
    </citation>
    <scope>NUCLEOTIDE SEQUENCE [LARGE SCALE GENOMIC DNA]</scope>
    <source>
        <strain evidence="9 10">ACET-33324</strain>
    </source>
</reference>
<dbReference type="Pfam" id="PF00037">
    <property type="entry name" value="Fer4"/>
    <property type="match status" value="1"/>
</dbReference>
<gene>
    <name evidence="9" type="ORF">ASU35_03165</name>
</gene>
<feature type="domain" description="4Fe-4S ferredoxin-type" evidence="8">
    <location>
        <begin position="2"/>
        <end position="31"/>
    </location>
</feature>
<evidence type="ECO:0000313" key="9">
    <source>
        <dbReference type="EMBL" id="KSV58050.1"/>
    </source>
</evidence>
<dbReference type="OrthoDB" id="9810688at2"/>
<evidence type="ECO:0000256" key="2">
    <source>
        <dbReference type="ARBA" id="ARBA00022485"/>
    </source>
</evidence>
<keyword evidence="7" id="KW-0411">Iron-sulfur</keyword>
<proteinExistence type="predicted"/>
<evidence type="ECO:0000256" key="7">
    <source>
        <dbReference type="ARBA" id="ARBA00023014"/>
    </source>
</evidence>
<dbReference type="InterPro" id="IPR017900">
    <property type="entry name" value="4Fe4S_Fe_S_CS"/>
</dbReference>
<evidence type="ECO:0000256" key="6">
    <source>
        <dbReference type="ARBA" id="ARBA00023004"/>
    </source>
</evidence>
<dbReference type="RefSeq" id="WP_058353643.1">
    <property type="nucleotide sequence ID" value="NZ_CABMMD010000186.1"/>
</dbReference>
<dbReference type="EMBL" id="LNAM01000186">
    <property type="protein sequence ID" value="KSV58050.1"/>
    <property type="molecule type" value="Genomic_DNA"/>
</dbReference>
<evidence type="ECO:0000256" key="3">
    <source>
        <dbReference type="ARBA" id="ARBA00022723"/>
    </source>
</evidence>
<keyword evidence="3" id="KW-0479">Metal-binding</keyword>
<keyword evidence="1" id="KW-0813">Transport</keyword>
<dbReference type="SUPFAM" id="SSF54862">
    <property type="entry name" value="4Fe-4S ferredoxins"/>
    <property type="match status" value="1"/>
</dbReference>
<feature type="domain" description="4Fe-4S ferredoxin-type" evidence="8">
    <location>
        <begin position="73"/>
        <end position="102"/>
    </location>
</feature>